<sequence>MMGDWNEIVQDGGSGLVNLFGDFKDSCVKEVRYVSGAYVDEELAMWPYNDKRTLILLLQRQEEGPAAIELAFDGVECFHLEPAGEEYDCSIIRAEFYWREGMLWWSDAIGFDPGHPPYGQQFSWVCARSARWRIRDGWLGDRVLYGAGD</sequence>
<name>A0A8J6J9W1_9FIRM</name>
<reference evidence="1" key="1">
    <citation type="submission" date="2020-08" db="EMBL/GenBank/DDBJ databases">
        <title>Genome public.</title>
        <authorList>
            <person name="Liu C."/>
            <person name="Sun Q."/>
        </authorList>
    </citation>
    <scope>NUCLEOTIDE SEQUENCE</scope>
    <source>
        <strain evidence="1">NSJ-52</strain>
    </source>
</reference>
<dbReference type="Proteomes" id="UP000607645">
    <property type="component" value="Unassembled WGS sequence"/>
</dbReference>
<accession>A0A8J6J9W1</accession>
<comment type="caution">
    <text evidence="1">The sequence shown here is derived from an EMBL/GenBank/DDBJ whole genome shotgun (WGS) entry which is preliminary data.</text>
</comment>
<gene>
    <name evidence="1" type="ORF">H8S62_16545</name>
</gene>
<evidence type="ECO:0000313" key="2">
    <source>
        <dbReference type="Proteomes" id="UP000607645"/>
    </source>
</evidence>
<dbReference type="RefSeq" id="WP_186920303.1">
    <property type="nucleotide sequence ID" value="NZ_JACOPQ010000018.1"/>
</dbReference>
<evidence type="ECO:0000313" key="1">
    <source>
        <dbReference type="EMBL" id="MBC5738622.1"/>
    </source>
</evidence>
<proteinExistence type="predicted"/>
<protein>
    <submittedName>
        <fullName evidence="1">Uncharacterized protein</fullName>
    </submittedName>
</protein>
<dbReference type="AlphaFoldDB" id="A0A8J6J9W1"/>
<organism evidence="1 2">
    <name type="scientific">Lawsonibacter faecis</name>
    <dbReference type="NCBI Taxonomy" id="2763052"/>
    <lineage>
        <taxon>Bacteria</taxon>
        <taxon>Bacillati</taxon>
        <taxon>Bacillota</taxon>
        <taxon>Clostridia</taxon>
        <taxon>Eubacteriales</taxon>
        <taxon>Oscillospiraceae</taxon>
        <taxon>Lawsonibacter</taxon>
    </lineage>
</organism>
<dbReference type="EMBL" id="JACOPQ010000018">
    <property type="protein sequence ID" value="MBC5738622.1"/>
    <property type="molecule type" value="Genomic_DNA"/>
</dbReference>
<keyword evidence="2" id="KW-1185">Reference proteome</keyword>